<dbReference type="EMBL" id="QJJK01000001">
    <property type="protein sequence ID" value="PXW65148.1"/>
    <property type="molecule type" value="Genomic_DNA"/>
</dbReference>
<keyword evidence="7 8" id="KW-0472">Membrane</keyword>
<dbReference type="InterPro" id="IPR000515">
    <property type="entry name" value="MetI-like"/>
</dbReference>
<dbReference type="PANTHER" id="PTHR43357">
    <property type="entry name" value="INNER MEMBRANE ABC TRANSPORTER PERMEASE PROTEIN YDCV"/>
    <property type="match status" value="1"/>
</dbReference>
<dbReference type="AlphaFoldDB" id="A0A2V3UWT3"/>
<dbReference type="CDD" id="cd06261">
    <property type="entry name" value="TM_PBP2"/>
    <property type="match status" value="2"/>
</dbReference>
<feature type="transmembrane region" description="Helical" evidence="8">
    <location>
        <begin position="111"/>
        <end position="131"/>
    </location>
</feature>
<feature type="transmembrane region" description="Helical" evidence="8">
    <location>
        <begin position="544"/>
        <end position="568"/>
    </location>
</feature>
<feature type="transmembrane region" description="Helical" evidence="8">
    <location>
        <begin position="495"/>
        <end position="514"/>
    </location>
</feature>
<dbReference type="PROSITE" id="PS50928">
    <property type="entry name" value="ABC_TM1"/>
    <property type="match status" value="2"/>
</dbReference>
<comment type="caution">
    <text evidence="10">The sequence shown here is derived from an EMBL/GenBank/DDBJ whole genome shotgun (WGS) entry which is preliminary data.</text>
</comment>
<feature type="domain" description="ABC transmembrane type-1" evidence="9">
    <location>
        <begin position="73"/>
        <end position="288"/>
    </location>
</feature>
<keyword evidence="6 8" id="KW-1133">Transmembrane helix</keyword>
<dbReference type="Proteomes" id="UP000248021">
    <property type="component" value="Unassembled WGS sequence"/>
</dbReference>
<sequence length="581" mass="60793">MGNAPDIVLPAAGKTVRRRPSLFDVVSIGVVAALAFLALYPLARIAIRLFFTGEGGGAAALAVYGQPGTWVVISNTVIVVAASGMLSLAIGSALAWINERTDARIGVLTDIVPLLPFLVPPIAGAIGWVLLLSDRAGFVNAVLRWALGLFGVEMTRGPLNIYTWGGLIFVYTVYAVPYVYLVVSAGLRNVDSALEEQSRICGNGLLRTMAKVTIPAVRPALGGAALLIVWFGFSLFSVPAIIGTGAKIEVLPVRLVRLVTFTYPPDMAGAIGLGLVVLLAVGTAWMLQLKVLSKGRFATVSGKGSRTVTIELGAWRPVARSVIVLYMLISAVLPLVALLLVALNGFWTPTIRWTALNFNTFREILFEDGLTLTALSNSLSLGIAGATIGIVAAAVLSLFVQRHGSAAARAVDGLIKLPASVSSIVLALGFVLAFSGAPFNLNGTFLILLMAYLALYMPQASVAADSAAAQVGRELTEASRICGASGGRTFMRVSLPLMLGGLAAGWALLFVRMISDLTASSILAGTQNPVVGFRILEIYEGASFAGLAALSSLLTVISCLVVGLVLVFSRRRGRGTPRSAS</sequence>
<keyword evidence="4" id="KW-0997">Cell inner membrane</keyword>
<evidence type="ECO:0000256" key="1">
    <source>
        <dbReference type="ARBA" id="ARBA00004429"/>
    </source>
</evidence>
<feature type="transmembrane region" description="Helical" evidence="8">
    <location>
        <begin position="323"/>
        <end position="347"/>
    </location>
</feature>
<keyword evidence="3" id="KW-1003">Cell membrane</keyword>
<gene>
    <name evidence="10" type="ORF">C7450_101911</name>
</gene>
<feature type="transmembrane region" description="Helical" evidence="8">
    <location>
        <begin position="161"/>
        <end position="183"/>
    </location>
</feature>
<feature type="domain" description="ABC transmembrane type-1" evidence="9">
    <location>
        <begin position="375"/>
        <end position="566"/>
    </location>
</feature>
<evidence type="ECO:0000313" key="11">
    <source>
        <dbReference type="Proteomes" id="UP000248021"/>
    </source>
</evidence>
<comment type="similarity">
    <text evidence="8">Belongs to the binding-protein-dependent transport system permease family.</text>
</comment>
<feature type="transmembrane region" description="Helical" evidence="8">
    <location>
        <begin position="413"/>
        <end position="433"/>
    </location>
</feature>
<evidence type="ECO:0000256" key="5">
    <source>
        <dbReference type="ARBA" id="ARBA00022692"/>
    </source>
</evidence>
<dbReference type="SUPFAM" id="SSF161098">
    <property type="entry name" value="MetI-like"/>
    <property type="match status" value="2"/>
</dbReference>
<evidence type="ECO:0000256" key="8">
    <source>
        <dbReference type="RuleBase" id="RU363032"/>
    </source>
</evidence>
<evidence type="ECO:0000256" key="7">
    <source>
        <dbReference type="ARBA" id="ARBA00023136"/>
    </source>
</evidence>
<feature type="transmembrane region" description="Helical" evidence="8">
    <location>
        <begin position="379"/>
        <end position="401"/>
    </location>
</feature>
<evidence type="ECO:0000259" key="9">
    <source>
        <dbReference type="PROSITE" id="PS50928"/>
    </source>
</evidence>
<organism evidence="10 11">
    <name type="scientific">Chelatococcus asaccharovorans</name>
    <dbReference type="NCBI Taxonomy" id="28210"/>
    <lineage>
        <taxon>Bacteria</taxon>
        <taxon>Pseudomonadati</taxon>
        <taxon>Pseudomonadota</taxon>
        <taxon>Alphaproteobacteria</taxon>
        <taxon>Hyphomicrobiales</taxon>
        <taxon>Chelatococcaceae</taxon>
        <taxon>Chelatococcus</taxon>
    </lineage>
</organism>
<feature type="transmembrane region" description="Helical" evidence="8">
    <location>
        <begin position="21"/>
        <end position="39"/>
    </location>
</feature>
<keyword evidence="5 8" id="KW-0812">Transmembrane</keyword>
<comment type="subcellular location">
    <subcellularLocation>
        <location evidence="1">Cell inner membrane</location>
        <topology evidence="1">Multi-pass membrane protein</topology>
    </subcellularLocation>
    <subcellularLocation>
        <location evidence="8">Cell membrane</location>
        <topology evidence="8">Multi-pass membrane protein</topology>
    </subcellularLocation>
</comment>
<proteinExistence type="inferred from homology"/>
<evidence type="ECO:0000256" key="6">
    <source>
        <dbReference type="ARBA" id="ARBA00022989"/>
    </source>
</evidence>
<dbReference type="GO" id="GO:0055085">
    <property type="term" value="P:transmembrane transport"/>
    <property type="evidence" value="ECO:0007669"/>
    <property type="project" value="InterPro"/>
</dbReference>
<dbReference type="Gene3D" id="1.10.3720.10">
    <property type="entry name" value="MetI-like"/>
    <property type="match status" value="2"/>
</dbReference>
<dbReference type="GO" id="GO:0005886">
    <property type="term" value="C:plasma membrane"/>
    <property type="evidence" value="ECO:0007669"/>
    <property type="project" value="UniProtKB-SubCell"/>
</dbReference>
<feature type="transmembrane region" description="Helical" evidence="8">
    <location>
        <begin position="76"/>
        <end position="96"/>
    </location>
</feature>
<dbReference type="PANTHER" id="PTHR43357:SF4">
    <property type="entry name" value="INNER MEMBRANE ABC TRANSPORTER PERMEASE PROTEIN YDCV"/>
    <property type="match status" value="1"/>
</dbReference>
<reference evidence="10 11" key="1">
    <citation type="submission" date="2018-05" db="EMBL/GenBank/DDBJ databases">
        <title>Genomic Encyclopedia of Type Strains, Phase IV (KMG-IV): sequencing the most valuable type-strain genomes for metagenomic binning, comparative biology and taxonomic classification.</title>
        <authorList>
            <person name="Goeker M."/>
        </authorList>
    </citation>
    <scope>NUCLEOTIDE SEQUENCE [LARGE SCALE GENOMIC DNA]</scope>
    <source>
        <strain evidence="10 11">DSM 6462</strain>
    </source>
</reference>
<evidence type="ECO:0000256" key="3">
    <source>
        <dbReference type="ARBA" id="ARBA00022475"/>
    </source>
</evidence>
<keyword evidence="11" id="KW-1185">Reference proteome</keyword>
<dbReference type="InterPro" id="IPR035906">
    <property type="entry name" value="MetI-like_sf"/>
</dbReference>
<evidence type="ECO:0000256" key="4">
    <source>
        <dbReference type="ARBA" id="ARBA00022519"/>
    </source>
</evidence>
<accession>A0A2V3UWT3</accession>
<name>A0A2V3UWT3_9HYPH</name>
<feature type="transmembrane region" description="Helical" evidence="8">
    <location>
        <begin position="267"/>
        <end position="287"/>
    </location>
</feature>
<feature type="transmembrane region" description="Helical" evidence="8">
    <location>
        <begin position="220"/>
        <end position="242"/>
    </location>
</feature>
<keyword evidence="2 8" id="KW-0813">Transport</keyword>
<feature type="transmembrane region" description="Helical" evidence="8">
    <location>
        <begin position="45"/>
        <end position="64"/>
    </location>
</feature>
<evidence type="ECO:0000313" key="10">
    <source>
        <dbReference type="EMBL" id="PXW65148.1"/>
    </source>
</evidence>
<protein>
    <submittedName>
        <fullName evidence="10">Iron(III) transport system permease protein</fullName>
    </submittedName>
</protein>
<feature type="transmembrane region" description="Helical" evidence="8">
    <location>
        <begin position="439"/>
        <end position="457"/>
    </location>
</feature>
<evidence type="ECO:0000256" key="2">
    <source>
        <dbReference type="ARBA" id="ARBA00022448"/>
    </source>
</evidence>
<dbReference type="Pfam" id="PF00528">
    <property type="entry name" value="BPD_transp_1"/>
    <property type="match status" value="2"/>
</dbReference>